<dbReference type="RefSeq" id="WP_070369598.1">
    <property type="nucleotide sequence ID" value="NZ_CABIIK010000009.1"/>
</dbReference>
<dbReference type="Proteomes" id="UP001163550">
    <property type="component" value="Chromosome"/>
</dbReference>
<accession>A0A1F2PMZ4</accession>
<evidence type="ECO:0000313" key="3">
    <source>
        <dbReference type="EMBL" id="TYC84488.1"/>
    </source>
</evidence>
<dbReference type="Proteomes" id="UP000322619">
    <property type="component" value="Unassembled WGS sequence"/>
</dbReference>
<protein>
    <submittedName>
        <fullName evidence="2">Uncharacterized protein</fullName>
    </submittedName>
</protein>
<dbReference type="OrthoDB" id="9905091at2"/>
<keyword evidence="1" id="KW-0812">Transmembrane</keyword>
<evidence type="ECO:0000313" key="2">
    <source>
        <dbReference type="EMBL" id="OFV72315.1"/>
    </source>
</evidence>
<gene>
    <name evidence="2" type="ORF">ACWI_02260</name>
    <name evidence="3" type="ORF">FXB42_12020</name>
    <name evidence="4" type="ORF">LNN31_02210</name>
</gene>
<reference evidence="4" key="3">
    <citation type="submission" date="2021-11" db="EMBL/GenBank/DDBJ databases">
        <title>Isoprene-degrading acetogen.</title>
        <authorList>
            <person name="Yang Y."/>
            <person name="Jin H."/>
            <person name="Yan J."/>
        </authorList>
    </citation>
    <scope>NUCLEOTIDE SEQUENCE</scope>
    <source>
        <strain evidence="4">Berkeley</strain>
    </source>
</reference>
<dbReference type="Proteomes" id="UP000176244">
    <property type="component" value="Unassembled WGS sequence"/>
</dbReference>
<evidence type="ECO:0000313" key="6">
    <source>
        <dbReference type="Proteomes" id="UP000322619"/>
    </source>
</evidence>
<name>A0A1F2PMZ4_9FIRM</name>
<organism evidence="2 5">
    <name type="scientific">Acetobacterium wieringae</name>
    <dbReference type="NCBI Taxonomy" id="52694"/>
    <lineage>
        <taxon>Bacteria</taxon>
        <taxon>Bacillati</taxon>
        <taxon>Bacillota</taxon>
        <taxon>Clostridia</taxon>
        <taxon>Eubacteriales</taxon>
        <taxon>Eubacteriaceae</taxon>
        <taxon>Acetobacterium</taxon>
    </lineage>
</organism>
<dbReference type="STRING" id="52694.ACWI_02260"/>
<keyword evidence="7" id="KW-1185">Reference proteome</keyword>
<evidence type="ECO:0000313" key="5">
    <source>
        <dbReference type="Proteomes" id="UP000176244"/>
    </source>
</evidence>
<proteinExistence type="predicted"/>
<evidence type="ECO:0000256" key="1">
    <source>
        <dbReference type="SAM" id="Phobius"/>
    </source>
</evidence>
<evidence type="ECO:0000313" key="7">
    <source>
        <dbReference type="Proteomes" id="UP001163550"/>
    </source>
</evidence>
<keyword evidence="1" id="KW-0472">Membrane</keyword>
<feature type="transmembrane region" description="Helical" evidence="1">
    <location>
        <begin position="48"/>
        <end position="71"/>
    </location>
</feature>
<keyword evidence="1" id="KW-1133">Transmembrane helix</keyword>
<dbReference type="AlphaFoldDB" id="A0A1F2PMZ4"/>
<dbReference type="EMBL" id="LKEU01000010">
    <property type="protein sequence ID" value="OFV72315.1"/>
    <property type="molecule type" value="Genomic_DNA"/>
</dbReference>
<reference evidence="2 5" key="1">
    <citation type="submission" date="2015-09" db="EMBL/GenBank/DDBJ databases">
        <title>Genome sequence of Acetobacterium wieringae DSM 1911.</title>
        <authorList>
            <person name="Poehlein A."/>
            <person name="Bengelsdorf F.R."/>
            <person name="Schiel-Bengelsdorf B."/>
            <person name="Duerre P."/>
            <person name="Daniel R."/>
        </authorList>
    </citation>
    <scope>NUCLEOTIDE SEQUENCE [LARGE SCALE GENOMIC DNA]</scope>
    <source>
        <strain evidence="2 5">DSM 1911</strain>
    </source>
</reference>
<dbReference type="EMBL" id="CP087994">
    <property type="protein sequence ID" value="UYO63279.1"/>
    <property type="molecule type" value="Genomic_DNA"/>
</dbReference>
<reference evidence="3 6" key="2">
    <citation type="submission" date="2019-08" db="EMBL/GenBank/DDBJ databases">
        <title>Isolation and enrichment of carboxydotrophic bacteria from anaerobic sludge for the production of bio-based chemicals from syngas.</title>
        <authorList>
            <person name="Antares A.L."/>
            <person name="Moreira J."/>
            <person name="Diender M."/>
            <person name="Parshina S.N."/>
            <person name="Stams A.J.M."/>
            <person name="Alves M."/>
            <person name="Alves J.I."/>
            <person name="Sousa D.Z."/>
        </authorList>
    </citation>
    <scope>NUCLEOTIDE SEQUENCE [LARGE SCALE GENOMIC DNA]</scope>
    <source>
        <strain evidence="3 6">JM</strain>
    </source>
</reference>
<sequence length="234" mass="26959">MKTFKYSTIVTLVLTVLSAIAIFAIDDIIPDLVVDPFKSHILNNLDNYNSFLFGIFTGSLVSLIVAIVSYATERRRLIAEIWNNARKLNVNFKLLLLDNIDYNGLTPEKLIETVEKQAFNRQVREWLSFYSASYLISITQLDFLFNRGKTIKQIKAIDKNVDVLKSVADSLMNAFLNKQLNNNYGVVEIENVFKVISYQDEEQVIQTMERQLDDLLASFNKNNIRHHMNISRQA</sequence>
<evidence type="ECO:0000313" key="4">
    <source>
        <dbReference type="EMBL" id="UYO63279.1"/>
    </source>
</evidence>
<dbReference type="EMBL" id="VSLA01000025">
    <property type="protein sequence ID" value="TYC84488.1"/>
    <property type="molecule type" value="Genomic_DNA"/>
</dbReference>